<feature type="compositionally biased region" description="Basic residues" evidence="2">
    <location>
        <begin position="22"/>
        <end position="31"/>
    </location>
</feature>
<accession>A0A194ALC7</accession>
<dbReference type="InterPro" id="IPR013865">
    <property type="entry name" value="FAM32A"/>
</dbReference>
<dbReference type="PANTHER" id="PTHR13282:SF6">
    <property type="entry name" value="PROTEIN FAM32A"/>
    <property type="match status" value="1"/>
</dbReference>
<feature type="compositionally biased region" description="Basic and acidic residues" evidence="2">
    <location>
        <begin position="32"/>
        <end position="43"/>
    </location>
</feature>
<name>A0A194ALC7_PINFU</name>
<dbReference type="AlphaFoldDB" id="A0A194ALC7"/>
<dbReference type="GO" id="GO:0005730">
    <property type="term" value="C:nucleolus"/>
    <property type="evidence" value="ECO:0007669"/>
    <property type="project" value="TreeGrafter"/>
</dbReference>
<protein>
    <recommendedName>
        <fullName evidence="4">Protein FAM32A</fullName>
    </recommendedName>
</protein>
<dbReference type="Pfam" id="PF08555">
    <property type="entry name" value="FAM32A"/>
    <property type="match status" value="1"/>
</dbReference>
<sequence length="115" mass="13235">MSAYDSVARGSLKLKGVSDHSIKKKKKKKKDKDKDKEIYKEISSHSGSSNTEKKHVMVDKRTKAQIAADKAREQRKAEAIVEKASQTHKERIMKFNQHLDTLTEHFDIPKVSWTK</sequence>
<dbReference type="EMBL" id="GELH01000961">
    <property type="protein sequence ID" value="JAS03311.1"/>
    <property type="molecule type" value="Transcribed_RNA"/>
</dbReference>
<proteinExistence type="inferred from homology"/>
<evidence type="ECO:0000313" key="3">
    <source>
        <dbReference type="EMBL" id="JAS03310.1"/>
    </source>
</evidence>
<dbReference type="PANTHER" id="PTHR13282">
    <property type="entry name" value="PROTEIN FAM32A"/>
    <property type="match status" value="1"/>
</dbReference>
<evidence type="ECO:0000256" key="1">
    <source>
        <dbReference type="ARBA" id="ARBA00008948"/>
    </source>
</evidence>
<reference evidence="3" key="1">
    <citation type="submission" date="2016-03" db="EMBL/GenBank/DDBJ databases">
        <authorList>
            <person name="Ploux O."/>
        </authorList>
    </citation>
    <scope>NUCLEOTIDE SEQUENCE</scope>
    <source>
        <tissue evidence="3">Mantle</tissue>
    </source>
</reference>
<dbReference type="EMBL" id="GELH01000962">
    <property type="protein sequence ID" value="JAS03310.1"/>
    <property type="molecule type" value="Transcribed_RNA"/>
</dbReference>
<comment type="similarity">
    <text evidence="1">Belongs to the FAM32 family.</text>
</comment>
<evidence type="ECO:0008006" key="4">
    <source>
        <dbReference type="Google" id="ProtNLM"/>
    </source>
</evidence>
<feature type="region of interest" description="Disordered" evidence="2">
    <location>
        <begin position="17"/>
        <end position="59"/>
    </location>
</feature>
<organism evidence="3">
    <name type="scientific">Pinctada fucata</name>
    <name type="common">Akoya pearl oyster</name>
    <name type="synonym">Pinctada imbricata fucata</name>
    <dbReference type="NCBI Taxonomy" id="50426"/>
    <lineage>
        <taxon>Eukaryota</taxon>
        <taxon>Metazoa</taxon>
        <taxon>Spiralia</taxon>
        <taxon>Lophotrochozoa</taxon>
        <taxon>Mollusca</taxon>
        <taxon>Bivalvia</taxon>
        <taxon>Autobranchia</taxon>
        <taxon>Pteriomorphia</taxon>
        <taxon>Pterioida</taxon>
        <taxon>Pterioidea</taxon>
        <taxon>Pteriidae</taxon>
        <taxon>Pinctada</taxon>
    </lineage>
</organism>
<evidence type="ECO:0000256" key="2">
    <source>
        <dbReference type="SAM" id="MobiDB-lite"/>
    </source>
</evidence>